<evidence type="ECO:0000256" key="1">
    <source>
        <dbReference type="SAM" id="MobiDB-lite"/>
    </source>
</evidence>
<dbReference type="RefSeq" id="XP_009542809.1">
    <property type="nucleotide sequence ID" value="XM_009544514.1"/>
</dbReference>
<feature type="region of interest" description="Disordered" evidence="1">
    <location>
        <begin position="129"/>
        <end position="158"/>
    </location>
</feature>
<feature type="compositionally biased region" description="Acidic residues" evidence="1">
    <location>
        <begin position="185"/>
        <end position="201"/>
    </location>
</feature>
<feature type="compositionally biased region" description="Polar residues" evidence="1">
    <location>
        <begin position="265"/>
        <end position="279"/>
    </location>
</feature>
<feature type="compositionally biased region" description="Low complexity" evidence="1">
    <location>
        <begin position="1006"/>
        <end position="1020"/>
    </location>
</feature>
<keyword evidence="4" id="KW-1185">Reference proteome</keyword>
<feature type="region of interest" description="Disordered" evidence="1">
    <location>
        <begin position="1"/>
        <end position="26"/>
    </location>
</feature>
<dbReference type="GeneID" id="20673215"/>
<reference evidence="3 4" key="1">
    <citation type="journal article" date="2012" name="New Phytol.">
        <title>Insight into trade-off between wood decay and parasitism from the genome of a fungal forest pathogen.</title>
        <authorList>
            <person name="Olson A."/>
            <person name="Aerts A."/>
            <person name="Asiegbu F."/>
            <person name="Belbahri L."/>
            <person name="Bouzid O."/>
            <person name="Broberg A."/>
            <person name="Canback B."/>
            <person name="Coutinho P.M."/>
            <person name="Cullen D."/>
            <person name="Dalman K."/>
            <person name="Deflorio G."/>
            <person name="van Diepen L.T."/>
            <person name="Dunand C."/>
            <person name="Duplessis S."/>
            <person name="Durling M."/>
            <person name="Gonthier P."/>
            <person name="Grimwood J."/>
            <person name="Fossdal C.G."/>
            <person name="Hansson D."/>
            <person name="Henrissat B."/>
            <person name="Hietala A."/>
            <person name="Himmelstrand K."/>
            <person name="Hoffmeister D."/>
            <person name="Hogberg N."/>
            <person name="James T.Y."/>
            <person name="Karlsson M."/>
            <person name="Kohler A."/>
            <person name="Kues U."/>
            <person name="Lee Y.H."/>
            <person name="Lin Y.C."/>
            <person name="Lind M."/>
            <person name="Lindquist E."/>
            <person name="Lombard V."/>
            <person name="Lucas S."/>
            <person name="Lunden K."/>
            <person name="Morin E."/>
            <person name="Murat C."/>
            <person name="Park J."/>
            <person name="Raffaello T."/>
            <person name="Rouze P."/>
            <person name="Salamov A."/>
            <person name="Schmutz J."/>
            <person name="Solheim H."/>
            <person name="Stahlberg J."/>
            <person name="Velez H."/>
            <person name="de Vries R.P."/>
            <person name="Wiebenga A."/>
            <person name="Woodward S."/>
            <person name="Yakovlev I."/>
            <person name="Garbelotto M."/>
            <person name="Martin F."/>
            <person name="Grigoriev I.V."/>
            <person name="Stenlid J."/>
        </authorList>
    </citation>
    <scope>NUCLEOTIDE SEQUENCE [LARGE SCALE GENOMIC DNA]</scope>
    <source>
        <strain evidence="3 4">TC 32-1</strain>
    </source>
</reference>
<dbReference type="AlphaFoldDB" id="W4KJJ2"/>
<feature type="compositionally biased region" description="Basic residues" evidence="1">
    <location>
        <begin position="205"/>
        <end position="218"/>
    </location>
</feature>
<organism evidence="3 4">
    <name type="scientific">Heterobasidion irregulare (strain TC 32-1)</name>
    <dbReference type="NCBI Taxonomy" id="747525"/>
    <lineage>
        <taxon>Eukaryota</taxon>
        <taxon>Fungi</taxon>
        <taxon>Dikarya</taxon>
        <taxon>Basidiomycota</taxon>
        <taxon>Agaricomycotina</taxon>
        <taxon>Agaricomycetes</taxon>
        <taxon>Russulales</taxon>
        <taxon>Bondarzewiaceae</taxon>
        <taxon>Heterobasidion</taxon>
        <taxon>Heterobasidion annosum species complex</taxon>
    </lineage>
</organism>
<proteinExistence type="predicted"/>
<protein>
    <recommendedName>
        <fullName evidence="2">Sfi1 spindle body domain-containing protein</fullName>
    </recommendedName>
</protein>
<feature type="domain" description="Sfi1 spindle body" evidence="2">
    <location>
        <begin position="441"/>
        <end position="743"/>
    </location>
</feature>
<dbReference type="Pfam" id="PF08457">
    <property type="entry name" value="Sfi1"/>
    <property type="match status" value="1"/>
</dbReference>
<gene>
    <name evidence="3" type="ORF">HETIRDRAFT_414994</name>
</gene>
<dbReference type="FunCoup" id="W4KJJ2">
    <property type="interactions" value="4"/>
</dbReference>
<dbReference type="Proteomes" id="UP000030671">
    <property type="component" value="Unassembled WGS sequence"/>
</dbReference>
<feature type="compositionally biased region" description="Acidic residues" evidence="1">
    <location>
        <begin position="1032"/>
        <end position="1044"/>
    </location>
</feature>
<name>W4KJJ2_HETIT</name>
<dbReference type="InParanoid" id="W4KJJ2"/>
<feature type="region of interest" description="Disordered" evidence="1">
    <location>
        <begin position="175"/>
        <end position="279"/>
    </location>
</feature>
<dbReference type="InterPro" id="IPR013665">
    <property type="entry name" value="Sfi1_dom"/>
</dbReference>
<feature type="compositionally biased region" description="Low complexity" evidence="1">
    <location>
        <begin position="1141"/>
        <end position="1154"/>
    </location>
</feature>
<feature type="compositionally biased region" description="Low complexity" evidence="1">
    <location>
        <begin position="7"/>
        <end position="26"/>
    </location>
</feature>
<sequence length="1154" mass="133022">MKAMAYFAPTRASTPPRPPSFASTPTVAHHSTAVSDLSRSSAVSTSELASLTPNEIEFIDAVISRASPSATTFLSIFKAYNDVLHERGLDPQNEVVYYGKLLKLGTLKGQNWGDKWNAVKLQHGYVANSTAPSRAAATGRTSRPIMKQSRPAQEAVTTNDPAARLLMRLRTLQHGNTPKALETYPPDDTEMTPTEVTDETELDVHHHHVPSQLHRRRQPSPSQMTATTSNSVDIGKVSSHPTPQPVPIRPMRHVSRWPSRDSETIDTAESISTTPPSYKTTVRDVKSSIAVPKVAPARAKSQIGTYAPSSRIAPVDPPRAQPKRASAIDEDNAWNKIKMAQDEREADLFREERLVERCWEVWKQGLDWIITTSEQIAQARDTLILRLTVQKWHMRLLALRDLDQRVQTLSDKKCLKAALTVWQNKHILKKQAMWRDEMRNKMKLIREKRESKLQKDAWAKWRQLYQSHLSRQHYTERLVLRLFNLWKQKLARIDGLEGKIDGYVKTREKSVVARSWDMWRRAADLKNLEAALAARVSTQIARDALGKWKQQMQLRTADAFYDVLVQKSAMRRWKASQNQIRALERRADKHVARQEDVLVRAVARVWKARERGQLLERVKITRSLKQAWAVWTKQLQRQKELEDQAIAFSMRTNSSTAVSALAVWKQRLMSHHNSAAFAAQYHTAQLQFRTMFTWRLQLRAMLKLQRQARLAEKFFVMRKAWKAWMQKRDEQRREKMLKEYERQKAKRMFQDWSQLAFRRRHHRLAEEELRSRITTRTLSGVLSRWTNRVIEIKLRELEVAQSNDRALVTTAFKKWKGVCIRHVEELSLMESYQDVKREGKFSICQQNMRRMFYKWLAAARTAHNRRVVLQENEKEMQRYRLAAAWDKWRGRFQGERLRPIERTFLLQNQNALLYRTFVTWHSKTKSLPAVRFHATYTKARFWRVWRAAMPRALQAKEAREKDKKTVLAKAFEKWVQAHRTKIALRAVARARYMRLPTAAPRQSVQPALPRSLAPPSSRPSFPRKPAPGTDPEATDTDADADTEVEVPRPASPIQPRPKHVGARAGIASLLSSRARTGRNAERSPTRPRFSARSTGARDSSPGRSVGATRDPSPTRTAPISASGERGSLWTELREIRRRSRTPTVRGRSPSPLSP</sequence>
<dbReference type="OrthoDB" id="1933281at2759"/>
<dbReference type="EMBL" id="KI925455">
    <property type="protein sequence ID" value="ETW86022.1"/>
    <property type="molecule type" value="Genomic_DNA"/>
</dbReference>
<evidence type="ECO:0000313" key="4">
    <source>
        <dbReference type="Proteomes" id="UP000030671"/>
    </source>
</evidence>
<dbReference type="HOGENOM" id="CLU_012263_0_0_1"/>
<evidence type="ECO:0000259" key="2">
    <source>
        <dbReference type="Pfam" id="PF08457"/>
    </source>
</evidence>
<feature type="region of interest" description="Disordered" evidence="1">
    <location>
        <begin position="308"/>
        <end position="327"/>
    </location>
</feature>
<evidence type="ECO:0000313" key="3">
    <source>
        <dbReference type="EMBL" id="ETW86022.1"/>
    </source>
</evidence>
<feature type="compositionally biased region" description="Polar residues" evidence="1">
    <location>
        <begin position="219"/>
        <end position="232"/>
    </location>
</feature>
<dbReference type="eggNOG" id="KOG4775">
    <property type="taxonomic scope" value="Eukaryota"/>
</dbReference>
<dbReference type="STRING" id="747525.W4KJJ2"/>
<accession>W4KJJ2</accession>
<dbReference type="KEGG" id="hir:HETIRDRAFT_414994"/>
<feature type="region of interest" description="Disordered" evidence="1">
    <location>
        <begin position="998"/>
        <end position="1154"/>
    </location>
</feature>